<dbReference type="Gene3D" id="3.40.630.40">
    <property type="entry name" value="Zn-dependent exopeptidases"/>
    <property type="match status" value="1"/>
</dbReference>
<dbReference type="Proteomes" id="UP000587800">
    <property type="component" value="Unassembled WGS sequence"/>
</dbReference>
<dbReference type="InterPro" id="IPR041341">
    <property type="entry name" value="PSA_CBD"/>
</dbReference>
<comment type="caution">
    <text evidence="2">The sequence shown here is derived from an EMBL/GenBank/DDBJ whole genome shotgun (WGS) entry which is preliminary data.</text>
</comment>
<dbReference type="PANTHER" id="PTHR30404:SF8">
    <property type="entry name" value="AUTOLYSIN PH-RELATED"/>
    <property type="match status" value="1"/>
</dbReference>
<dbReference type="Pfam" id="PF01520">
    <property type="entry name" value="Amidase_3"/>
    <property type="match status" value="1"/>
</dbReference>
<dbReference type="Gene3D" id="2.30.30.40">
    <property type="entry name" value="SH3 Domains"/>
    <property type="match status" value="2"/>
</dbReference>
<gene>
    <name evidence="2" type="ORF">HCJ38_02385</name>
    <name evidence="3" type="ORF">HCJ59_15545</name>
</gene>
<dbReference type="GO" id="GO:0009253">
    <property type="term" value="P:peptidoglycan catabolic process"/>
    <property type="evidence" value="ECO:0007669"/>
    <property type="project" value="InterPro"/>
</dbReference>
<dbReference type="SMART" id="SM00646">
    <property type="entry name" value="Ami_3"/>
    <property type="match status" value="1"/>
</dbReference>
<dbReference type="PANTHER" id="PTHR30404">
    <property type="entry name" value="N-ACETYLMURAMOYL-L-ALANINE AMIDASE"/>
    <property type="match status" value="1"/>
</dbReference>
<dbReference type="CDD" id="cd02696">
    <property type="entry name" value="MurNAc-LAA"/>
    <property type="match status" value="1"/>
</dbReference>
<protein>
    <submittedName>
        <fullName evidence="2">N-acetylmuramoyl-L-alanine amidase</fullName>
    </submittedName>
</protein>
<dbReference type="InterPro" id="IPR002508">
    <property type="entry name" value="MurNAc-LAA_cat"/>
</dbReference>
<keyword evidence="5" id="KW-1185">Reference proteome</keyword>
<dbReference type="SUPFAM" id="SSF53187">
    <property type="entry name" value="Zn-dependent exopeptidases"/>
    <property type="match status" value="1"/>
</dbReference>
<reference evidence="4 5" key="1">
    <citation type="submission" date="2020-03" db="EMBL/GenBank/DDBJ databases">
        <title>Soil Listeria distribution.</title>
        <authorList>
            <person name="Liao J."/>
            <person name="Wiedmann M."/>
        </authorList>
    </citation>
    <scope>NUCLEOTIDE SEQUENCE [LARGE SCALE GENOMIC DNA]</scope>
    <source>
        <strain evidence="3 5">FSL L7-1515</strain>
        <strain evidence="2 4">FSL L7-1554</strain>
    </source>
</reference>
<proteinExistence type="predicted"/>
<dbReference type="RefSeq" id="WP_185344853.1">
    <property type="nucleotide sequence ID" value="NZ_JAASTU010000002.1"/>
</dbReference>
<dbReference type="EMBL" id="JAASUB010000042">
    <property type="protein sequence ID" value="MBC1511288.1"/>
    <property type="molecule type" value="Genomic_DNA"/>
</dbReference>
<dbReference type="GO" id="GO:0008745">
    <property type="term" value="F:N-acetylmuramoyl-L-alanine amidase activity"/>
    <property type="evidence" value="ECO:0007669"/>
    <property type="project" value="InterPro"/>
</dbReference>
<dbReference type="InterPro" id="IPR050695">
    <property type="entry name" value="N-acetylmuramoyl_amidase_3"/>
</dbReference>
<accession>A0A7X0X5D6</accession>
<organism evidence="2 4">
    <name type="scientific">Listeria immobilis</name>
    <dbReference type="NCBI Taxonomy" id="2713502"/>
    <lineage>
        <taxon>Bacteria</taxon>
        <taxon>Bacillati</taxon>
        <taxon>Bacillota</taxon>
        <taxon>Bacilli</taxon>
        <taxon>Bacillales</taxon>
        <taxon>Listeriaceae</taxon>
        <taxon>Listeria</taxon>
    </lineage>
</organism>
<name>A0A7X0X5D6_9LIST</name>
<sequence length="314" mass="35466">MSKYNISRGHSDKCIGADDILSEIKEAEKVLNATSSAFKSAGHSVRTLIDRTSTTQNQNLTKIVNWHNASPANLEISVHLNAGGGTGCEVWYYAGDSKGKKYATAVSAEMAKALGLPNRGAKATKDLRFLNSTKHTAILLEICFVDRKEDANAIHKSGMYEKIGNAIVKGVTGKTVEPKNPNRHEGKVVDSAPLLPKMDFKSNPVRMYKAGTKFLVYEHNKYWYKTYINNKLYYMYKSFCVVAGKKDSKGRIPVRIKSAKDLRIPVWDNTKLNSGKIKWYKVGTKLAWYDNKKGYLELWYDKDGWYYTANYFLK</sequence>
<dbReference type="AlphaFoldDB" id="A0A7X0X5D6"/>
<dbReference type="EMBL" id="JAASTW010000002">
    <property type="protein sequence ID" value="MBC1487874.1"/>
    <property type="molecule type" value="Genomic_DNA"/>
</dbReference>
<dbReference type="Proteomes" id="UP000561617">
    <property type="component" value="Unassembled WGS sequence"/>
</dbReference>
<dbReference type="Pfam" id="PF18341">
    <property type="entry name" value="PSA_CBD"/>
    <property type="match status" value="2"/>
</dbReference>
<dbReference type="GO" id="GO:0030288">
    <property type="term" value="C:outer membrane-bounded periplasmic space"/>
    <property type="evidence" value="ECO:0007669"/>
    <property type="project" value="TreeGrafter"/>
</dbReference>
<evidence type="ECO:0000313" key="2">
    <source>
        <dbReference type="EMBL" id="MBC1487874.1"/>
    </source>
</evidence>
<evidence type="ECO:0000313" key="5">
    <source>
        <dbReference type="Proteomes" id="UP000587800"/>
    </source>
</evidence>
<dbReference type="SUPFAM" id="SSF82057">
    <property type="entry name" value="Prokaryotic SH3-related domain"/>
    <property type="match status" value="1"/>
</dbReference>
<evidence type="ECO:0000313" key="4">
    <source>
        <dbReference type="Proteomes" id="UP000561617"/>
    </source>
</evidence>
<evidence type="ECO:0000259" key="1">
    <source>
        <dbReference type="SMART" id="SM00646"/>
    </source>
</evidence>
<feature type="domain" description="MurNAc-LAA" evidence="1">
    <location>
        <begin position="64"/>
        <end position="172"/>
    </location>
</feature>
<evidence type="ECO:0000313" key="3">
    <source>
        <dbReference type="EMBL" id="MBC1511288.1"/>
    </source>
</evidence>